<proteinExistence type="predicted"/>
<reference evidence="2" key="1">
    <citation type="submission" date="2020-12" db="EMBL/GenBank/DDBJ databases">
        <authorList>
            <person name="Iha C."/>
        </authorList>
    </citation>
    <scope>NUCLEOTIDE SEQUENCE</scope>
</reference>
<dbReference type="OrthoDB" id="514844at2759"/>
<comment type="caution">
    <text evidence="2">The sequence shown here is derived from an EMBL/GenBank/DDBJ whole genome shotgun (WGS) entry which is preliminary data.</text>
</comment>
<evidence type="ECO:0000313" key="2">
    <source>
        <dbReference type="EMBL" id="CAD7698730.1"/>
    </source>
</evidence>
<evidence type="ECO:0000259" key="1">
    <source>
        <dbReference type="Pfam" id="PF14939"/>
    </source>
</evidence>
<dbReference type="AlphaFoldDB" id="A0A8S1IUB4"/>
<evidence type="ECO:0000313" key="3">
    <source>
        <dbReference type="Proteomes" id="UP000708148"/>
    </source>
</evidence>
<dbReference type="Pfam" id="PF14939">
    <property type="entry name" value="DCAF15_WD40"/>
    <property type="match status" value="1"/>
</dbReference>
<dbReference type="InterPro" id="IPR032734">
    <property type="entry name" value="DCAF15_WD40"/>
</dbReference>
<protein>
    <recommendedName>
        <fullName evidence="1">DDB1- and CUL4-associated factor 15 WD40 repeat-containing domain-containing protein</fullName>
    </recommendedName>
</protein>
<sequence>MRRAPPTSALEMLFRRELGEETKGWKWRFKTRLMESVEDVMDSEGLMRGCVLLGFSDNGEYLISYSHSPLVESEWQEGYHMQLWRFNPCQRAKLRREFPLFLSRAARWQPSGFEHLACESGQLLITVHETMDSKFWIVHGQAPCCGDDGQEVESFVTVIPRNPSGPMRVEVLHFRYFCLPSNSSRSFFVVPPSTLVVDMGTGLQALCLNAHSMQNSADCCKPAAIPDSVEPQGDFPDSSVMVRFADTSWNGEAATSDGGLLSAEVEPLGPLFDYETFIGKLIEWSKAKGMLKDNARLSDYCVKILQHGPTGTLLVGNSNDVILLAGMLLKMSDSMPVYQAWIALVHLDLLTSKVLMTKSWRVLADSLLVTPGSAVLENMVTTAASVWEARICQLCAEGFQTHMLSNMSVLLTEESLPVLKHHQLPWVILGYKKHQQ</sequence>
<dbReference type="Proteomes" id="UP000708148">
    <property type="component" value="Unassembled WGS sequence"/>
</dbReference>
<gene>
    <name evidence="2" type="ORF">OSTQU699_LOCUS4089</name>
</gene>
<accession>A0A8S1IUB4</accession>
<feature type="domain" description="DDB1- and CUL4-associated factor 15 WD40 repeat-containing" evidence="1">
    <location>
        <begin position="31"/>
        <end position="159"/>
    </location>
</feature>
<dbReference type="EMBL" id="CAJHUC010000877">
    <property type="protein sequence ID" value="CAD7698730.1"/>
    <property type="molecule type" value="Genomic_DNA"/>
</dbReference>
<keyword evidence="3" id="KW-1185">Reference proteome</keyword>
<organism evidence="2 3">
    <name type="scientific">Ostreobium quekettii</name>
    <dbReference type="NCBI Taxonomy" id="121088"/>
    <lineage>
        <taxon>Eukaryota</taxon>
        <taxon>Viridiplantae</taxon>
        <taxon>Chlorophyta</taxon>
        <taxon>core chlorophytes</taxon>
        <taxon>Ulvophyceae</taxon>
        <taxon>TCBD clade</taxon>
        <taxon>Bryopsidales</taxon>
        <taxon>Ostreobineae</taxon>
        <taxon>Ostreobiaceae</taxon>
        <taxon>Ostreobium</taxon>
    </lineage>
</organism>
<name>A0A8S1IUB4_9CHLO</name>